<dbReference type="InterPro" id="IPR000031">
    <property type="entry name" value="PurE_dom"/>
</dbReference>
<feature type="domain" description="PurE" evidence="1">
    <location>
        <begin position="115"/>
        <end position="244"/>
    </location>
</feature>
<dbReference type="SMART" id="SM01001">
    <property type="entry name" value="AIRC"/>
    <property type="match status" value="1"/>
</dbReference>
<dbReference type="SUPFAM" id="SSF52255">
    <property type="entry name" value="N5-CAIR mutase (phosphoribosylaminoimidazole carboxylase, PurE)"/>
    <property type="match status" value="1"/>
</dbReference>
<evidence type="ECO:0000313" key="3">
    <source>
        <dbReference type="Proteomes" id="UP000019494"/>
    </source>
</evidence>
<dbReference type="EMBL" id="AWQS01000403">
    <property type="protein sequence ID" value="EWT03897.1"/>
    <property type="molecule type" value="Genomic_DNA"/>
</dbReference>
<dbReference type="AlphaFoldDB" id="W9GF96"/>
<accession>W9GF96</accession>
<evidence type="ECO:0000259" key="1">
    <source>
        <dbReference type="SMART" id="SM01001"/>
    </source>
</evidence>
<dbReference type="GO" id="GO:0016787">
    <property type="term" value="F:hydrolase activity"/>
    <property type="evidence" value="ECO:0007669"/>
    <property type="project" value="InterPro"/>
</dbReference>
<dbReference type="Pfam" id="PF00731">
    <property type="entry name" value="AIRC"/>
    <property type="match status" value="1"/>
</dbReference>
<comment type="caution">
    <text evidence="2">The sequence shown here is derived from an EMBL/GenBank/DDBJ whole genome shotgun (WGS) entry which is preliminary data.</text>
</comment>
<dbReference type="PANTHER" id="PTHR43064:SF1">
    <property type="entry name" value="SLL1489 PROTEIN"/>
    <property type="match status" value="1"/>
</dbReference>
<protein>
    <submittedName>
        <fullName evidence="2">1-(5-phosphoribosyl)-5-amino-4-imidazole-carboxylate carboxylase</fullName>
    </submittedName>
</protein>
<dbReference type="Proteomes" id="UP000019494">
    <property type="component" value="Unassembled WGS sequence"/>
</dbReference>
<dbReference type="PANTHER" id="PTHR43064">
    <property type="entry name" value="PHOSPHORIBOSYLAMINOIMIDAZOLE CARBOXYLASE-RELATED"/>
    <property type="match status" value="1"/>
</dbReference>
<keyword evidence="3" id="KW-1185">Reference proteome</keyword>
<dbReference type="InterPro" id="IPR039476">
    <property type="entry name" value="P2CMN_synthase_LarB"/>
</dbReference>
<gene>
    <name evidence="2" type="ORF">N864_17185</name>
</gene>
<reference evidence="3" key="1">
    <citation type="submission" date="2013-08" db="EMBL/GenBank/DDBJ databases">
        <title>Intrasporangium oryzae NRRL B-24470.</title>
        <authorList>
            <person name="Liu H."/>
            <person name="Wang G."/>
        </authorList>
    </citation>
    <scope>NUCLEOTIDE SEQUENCE [LARGE SCALE GENOMIC DNA]</scope>
    <source>
        <strain evidence="3">Q5-1</strain>
    </source>
</reference>
<sequence length="245" mass="24613">PRPSATDAEALAAVSGIPLDPADLDGIAELDLGRGARRGYPEAIFCEGKTVAQVRAIAANLRRATASGETSGAALFTRISDEQAAAVLAVLPEALHDETARVVAWPPTAPEPTGGLVAVFCAGTSDLPVAREAVLTLTYLGRPTELVVDVGVAGLHRILDRVDLIAEARAIVVVAGMDGALASVVAGLARAPVVAVPTSVGYGTAFGGLAPLLTMLNACAPGVGVVNIDNGYGAGHLAAQIAAPF</sequence>
<evidence type="ECO:0000313" key="2">
    <source>
        <dbReference type="EMBL" id="EWT03897.1"/>
    </source>
</evidence>
<organism evidence="2 3">
    <name type="scientific">Intrasporangium chromatireducens Q5-1</name>
    <dbReference type="NCBI Taxonomy" id="584657"/>
    <lineage>
        <taxon>Bacteria</taxon>
        <taxon>Bacillati</taxon>
        <taxon>Actinomycetota</taxon>
        <taxon>Actinomycetes</taxon>
        <taxon>Micrococcales</taxon>
        <taxon>Intrasporangiaceae</taxon>
        <taxon>Intrasporangium</taxon>
    </lineage>
</organism>
<dbReference type="NCBIfam" id="NF033503">
    <property type="entry name" value="LarB"/>
    <property type="match status" value="1"/>
</dbReference>
<dbReference type="Gene3D" id="3.40.50.1970">
    <property type="match status" value="1"/>
</dbReference>
<name>W9GF96_9MICO</name>
<dbReference type="PATRIC" id="fig|584657.3.peg.4222"/>
<dbReference type="GO" id="GO:0006189">
    <property type="term" value="P:'de novo' IMP biosynthetic process"/>
    <property type="evidence" value="ECO:0007669"/>
    <property type="project" value="InterPro"/>
</dbReference>
<feature type="non-terminal residue" evidence="2">
    <location>
        <position position="1"/>
    </location>
</feature>
<proteinExistence type="predicted"/>